<evidence type="ECO:0000256" key="3">
    <source>
        <dbReference type="ARBA" id="ARBA00022795"/>
    </source>
</evidence>
<keyword evidence="4" id="KW-0966">Cell projection</keyword>
<evidence type="ECO:0000256" key="1">
    <source>
        <dbReference type="ARBA" id="ARBA00002397"/>
    </source>
</evidence>
<protein>
    <submittedName>
        <fullName evidence="4">Flagellar protein FlgN</fullName>
    </submittedName>
</protein>
<proteinExistence type="inferred from homology"/>
<comment type="function">
    <text evidence="1">Required for the efficient initiation of filament assembly.</text>
</comment>
<keyword evidence="5" id="KW-1185">Reference proteome</keyword>
<dbReference type="KEGG" id="nlc:EBAPG3_009700"/>
<dbReference type="Gene3D" id="1.20.58.300">
    <property type="entry name" value="FlgN-like"/>
    <property type="match status" value="1"/>
</dbReference>
<name>A0A1W6SQD5_9PROT</name>
<organism evidence="4 5">
    <name type="scientific">Nitrosospira lacus</name>
    <dbReference type="NCBI Taxonomy" id="1288494"/>
    <lineage>
        <taxon>Bacteria</taxon>
        <taxon>Pseudomonadati</taxon>
        <taxon>Pseudomonadota</taxon>
        <taxon>Betaproteobacteria</taxon>
        <taxon>Nitrosomonadales</taxon>
        <taxon>Nitrosomonadaceae</taxon>
        <taxon>Nitrosospira</taxon>
    </lineage>
</organism>
<keyword evidence="4" id="KW-0969">Cilium</keyword>
<evidence type="ECO:0000313" key="5">
    <source>
        <dbReference type="Proteomes" id="UP000012179"/>
    </source>
</evidence>
<sequence length="157" mass="17385">MDDTAFDPVAGIARERDETQNFIDLLEREQRALRQADVSSLLTLAREKAQQARQLIHLADVRNRWLTTLGCTRDRNGMEQGLQSHGSDGAADIWRELLQLAEKASQLNKINGILIGQRLRYNQQALSVLQAATRSAGLYGADGQPTLFSGGRRLGEG</sequence>
<accession>A0A1W6SQD5</accession>
<keyword evidence="4" id="KW-0282">Flagellum</keyword>
<dbReference type="GO" id="GO:0044780">
    <property type="term" value="P:bacterial-type flagellum assembly"/>
    <property type="evidence" value="ECO:0007669"/>
    <property type="project" value="InterPro"/>
</dbReference>
<dbReference type="AlphaFoldDB" id="A0A1W6SQD5"/>
<dbReference type="OrthoDB" id="8564866at2"/>
<dbReference type="Proteomes" id="UP000012179">
    <property type="component" value="Chromosome"/>
</dbReference>
<dbReference type="Pfam" id="PF05130">
    <property type="entry name" value="FlgN"/>
    <property type="match status" value="1"/>
</dbReference>
<dbReference type="eggNOG" id="COG3418">
    <property type="taxonomic scope" value="Bacteria"/>
</dbReference>
<gene>
    <name evidence="4" type="ORF">EBAPG3_009700</name>
</gene>
<keyword evidence="3" id="KW-1005">Bacterial flagellum biogenesis</keyword>
<dbReference type="InterPro" id="IPR036679">
    <property type="entry name" value="FlgN-like_sf"/>
</dbReference>
<comment type="similarity">
    <text evidence="2">Belongs to the FlgN family.</text>
</comment>
<dbReference type="EMBL" id="CP021106">
    <property type="protein sequence ID" value="ARO88020.1"/>
    <property type="molecule type" value="Genomic_DNA"/>
</dbReference>
<dbReference type="RefSeq" id="WP_004175455.1">
    <property type="nucleotide sequence ID" value="NZ_CP021106.3"/>
</dbReference>
<evidence type="ECO:0000256" key="2">
    <source>
        <dbReference type="ARBA" id="ARBA00007703"/>
    </source>
</evidence>
<reference evidence="4 5" key="1">
    <citation type="journal article" date="2015" name="Int. J. Syst. Evol. Microbiol.">
        <title>Nitrosospira lacus sp. nov., a psychrotolerant, ammonia-oxidizing bacterium from sandy lake sediment.</title>
        <authorList>
            <person name="Urakawa H."/>
            <person name="Garcia J.C."/>
            <person name="Nielsen J.L."/>
            <person name="Le V.Q."/>
            <person name="Kozlowski J.A."/>
            <person name="Stein L.Y."/>
            <person name="Lim C.K."/>
            <person name="Pommerening-Roser A."/>
            <person name="Martens-Habbena W."/>
            <person name="Stahl D.A."/>
            <person name="Klotz M.G."/>
        </authorList>
    </citation>
    <scope>NUCLEOTIDE SEQUENCE [LARGE SCALE GENOMIC DNA]</scope>
    <source>
        <strain evidence="4 5">APG3</strain>
    </source>
</reference>
<dbReference type="InterPro" id="IPR007809">
    <property type="entry name" value="FlgN-like"/>
</dbReference>
<evidence type="ECO:0000313" key="4">
    <source>
        <dbReference type="EMBL" id="ARO88020.1"/>
    </source>
</evidence>
<dbReference type="SUPFAM" id="SSF140566">
    <property type="entry name" value="FlgN-like"/>
    <property type="match status" value="1"/>
</dbReference>